<evidence type="ECO:0000259" key="1">
    <source>
        <dbReference type="Pfam" id="PF00149"/>
    </source>
</evidence>
<dbReference type="PANTHER" id="PTHR37844:SF2">
    <property type="entry name" value="SER_THR PROTEIN PHOSPHATASE SUPERFAMILY (AFU_ORTHOLOGUE AFUA_1G14840)"/>
    <property type="match status" value="1"/>
</dbReference>
<dbReference type="Proteomes" id="UP001408356">
    <property type="component" value="Unassembled WGS sequence"/>
</dbReference>
<dbReference type="Gene3D" id="3.60.21.10">
    <property type="match status" value="1"/>
</dbReference>
<feature type="domain" description="Calcineurin-like phosphoesterase" evidence="1">
    <location>
        <begin position="6"/>
        <end position="232"/>
    </location>
</feature>
<reference evidence="2 3" key="1">
    <citation type="journal article" date="2024" name="J. Plant Pathol.">
        <title>Sequence and assembly of the genome of Seiridium unicorne, isolate CBS 538.82, causal agent of cypress canker disease.</title>
        <authorList>
            <person name="Scali E."/>
            <person name="Rocca G.D."/>
            <person name="Danti R."/>
            <person name="Garbelotto M."/>
            <person name="Barberini S."/>
            <person name="Baroncelli R."/>
            <person name="Emiliani G."/>
        </authorList>
    </citation>
    <scope>NUCLEOTIDE SEQUENCE [LARGE SCALE GENOMIC DNA]</scope>
    <source>
        <strain evidence="2 3">BM-138-508</strain>
    </source>
</reference>
<evidence type="ECO:0000313" key="2">
    <source>
        <dbReference type="EMBL" id="KAK9412907.1"/>
    </source>
</evidence>
<dbReference type="EMBL" id="JARVKF010000446">
    <property type="protein sequence ID" value="KAK9412907.1"/>
    <property type="molecule type" value="Genomic_DNA"/>
</dbReference>
<sequence>MIALQILSDIHLEASEAYNNFEITPRASRLALLGDIGCFGKDFEEYADFLLAQLRQFKTVLLVLGNHEPYHSSWAEVKALAKDFQKSLEARKENGDNLGDFVLLDQTRFDIDEGEDRITVLGCTLFSKVPPESRDAVSFGLNDFYCIEHWDVKKHNEEHQRDVQWLNTQVQALEGSGRKVVVLTHFNPTRDARAQDSRHRNSSITSGFATNLQKEPVWQSKLVKLWAFGHTHFNCDFTDGHGKRIYANQRGSFFGQSAGFDVSAVVNL</sequence>
<name>A0ABR2UE48_9PEZI</name>
<dbReference type="PANTHER" id="PTHR37844">
    <property type="entry name" value="SER/THR PROTEIN PHOSPHATASE SUPERFAMILY (AFU_ORTHOLOGUE AFUA_1G14840)"/>
    <property type="match status" value="1"/>
</dbReference>
<comment type="caution">
    <text evidence="2">The sequence shown here is derived from an EMBL/GenBank/DDBJ whole genome shotgun (WGS) entry which is preliminary data.</text>
</comment>
<proteinExistence type="predicted"/>
<keyword evidence="3" id="KW-1185">Reference proteome</keyword>
<accession>A0ABR2UE48</accession>
<dbReference type="InterPro" id="IPR004843">
    <property type="entry name" value="Calcineurin-like_PHP"/>
</dbReference>
<organism evidence="2 3">
    <name type="scientific">Seiridium unicorne</name>
    <dbReference type="NCBI Taxonomy" id="138068"/>
    <lineage>
        <taxon>Eukaryota</taxon>
        <taxon>Fungi</taxon>
        <taxon>Dikarya</taxon>
        <taxon>Ascomycota</taxon>
        <taxon>Pezizomycotina</taxon>
        <taxon>Sordariomycetes</taxon>
        <taxon>Xylariomycetidae</taxon>
        <taxon>Amphisphaeriales</taxon>
        <taxon>Sporocadaceae</taxon>
        <taxon>Seiridium</taxon>
    </lineage>
</organism>
<gene>
    <name evidence="2" type="ORF">SUNI508_12212</name>
</gene>
<evidence type="ECO:0000313" key="3">
    <source>
        <dbReference type="Proteomes" id="UP001408356"/>
    </source>
</evidence>
<dbReference type="SUPFAM" id="SSF56300">
    <property type="entry name" value="Metallo-dependent phosphatases"/>
    <property type="match status" value="1"/>
</dbReference>
<dbReference type="InterPro" id="IPR029052">
    <property type="entry name" value="Metallo-depent_PP-like"/>
</dbReference>
<protein>
    <recommendedName>
        <fullName evidence="1">Calcineurin-like phosphoesterase domain-containing protein</fullName>
    </recommendedName>
</protein>
<dbReference type="Pfam" id="PF00149">
    <property type="entry name" value="Metallophos"/>
    <property type="match status" value="1"/>
</dbReference>